<dbReference type="CDD" id="cd04301">
    <property type="entry name" value="NAT_SF"/>
    <property type="match status" value="1"/>
</dbReference>
<dbReference type="InterPro" id="IPR050832">
    <property type="entry name" value="Bact_Acetyltransf"/>
</dbReference>
<evidence type="ECO:0000256" key="1">
    <source>
        <dbReference type="ARBA" id="ARBA00022679"/>
    </source>
</evidence>
<dbReference type="Proteomes" id="UP001295462">
    <property type="component" value="Unassembled WGS sequence"/>
</dbReference>
<keyword evidence="1 4" id="KW-0808">Transferase</keyword>
<proteinExistence type="predicted"/>
<protein>
    <submittedName>
        <fullName evidence="4">Uncharacterized N-acetyltransferase YvbK</fullName>
        <ecNumber evidence="4">2.3.1.-</ecNumber>
    </submittedName>
</protein>
<dbReference type="SUPFAM" id="SSF55729">
    <property type="entry name" value="Acyl-CoA N-acyltransferases (Nat)"/>
    <property type="match status" value="1"/>
</dbReference>
<evidence type="ECO:0000313" key="5">
    <source>
        <dbReference type="Proteomes" id="UP001295462"/>
    </source>
</evidence>
<dbReference type="EC" id="2.3.1.-" evidence="4"/>
<name>A0AAU9QWW4_9VIBR</name>
<dbReference type="Gene3D" id="3.40.630.30">
    <property type="match status" value="1"/>
</dbReference>
<sequence>MMITFQTLSPNQIPMALLLEADPDQDNVKHYLEESLGFVALEGKKIIGACVVLPLSGSSIQAEIMNVSVEPTHQKQGIGTQLLRTVIDELKMQSYEKLVLGTGTFGYQLTYYQRLGFRVESVDKDHFLLHYPEPIWENGIQHKDMLRLYLDL</sequence>
<evidence type="ECO:0000259" key="3">
    <source>
        <dbReference type="PROSITE" id="PS51186"/>
    </source>
</evidence>
<reference evidence="4" key="1">
    <citation type="submission" date="2022-01" db="EMBL/GenBank/DDBJ databases">
        <authorList>
            <person name="Lagorce A."/>
        </authorList>
    </citation>
    <scope>NUCLEOTIDE SEQUENCE</scope>
    <source>
        <strain evidence="4">Th15_F1_A12</strain>
    </source>
</reference>
<dbReference type="EMBL" id="CAKMUD010000138">
    <property type="protein sequence ID" value="CAH1603647.1"/>
    <property type="molecule type" value="Genomic_DNA"/>
</dbReference>
<dbReference type="Pfam" id="PF13508">
    <property type="entry name" value="Acetyltransf_7"/>
    <property type="match status" value="1"/>
</dbReference>
<evidence type="ECO:0000256" key="2">
    <source>
        <dbReference type="ARBA" id="ARBA00023315"/>
    </source>
</evidence>
<feature type="domain" description="N-acetyltransferase" evidence="3">
    <location>
        <begin position="3"/>
        <end position="138"/>
    </location>
</feature>
<keyword evidence="2 4" id="KW-0012">Acyltransferase</keyword>
<comment type="caution">
    <text evidence="4">The sequence shown here is derived from an EMBL/GenBank/DDBJ whole genome shotgun (WGS) entry which is preliminary data.</text>
</comment>
<accession>A0AAU9QWW4</accession>
<dbReference type="PROSITE" id="PS51186">
    <property type="entry name" value="GNAT"/>
    <property type="match status" value="1"/>
</dbReference>
<dbReference type="AlphaFoldDB" id="A0AAU9QWW4"/>
<dbReference type="GO" id="GO:0016747">
    <property type="term" value="F:acyltransferase activity, transferring groups other than amino-acyl groups"/>
    <property type="evidence" value="ECO:0007669"/>
    <property type="project" value="InterPro"/>
</dbReference>
<dbReference type="PANTHER" id="PTHR43877">
    <property type="entry name" value="AMINOALKYLPHOSPHONATE N-ACETYLTRANSFERASE-RELATED-RELATED"/>
    <property type="match status" value="1"/>
</dbReference>
<gene>
    <name evidence="4" type="primary">yvbK</name>
    <name evidence="4" type="ORF">THF1A12_80025</name>
</gene>
<organism evidence="4 5">
    <name type="scientific">Vibrio jasicida</name>
    <dbReference type="NCBI Taxonomy" id="766224"/>
    <lineage>
        <taxon>Bacteria</taxon>
        <taxon>Pseudomonadati</taxon>
        <taxon>Pseudomonadota</taxon>
        <taxon>Gammaproteobacteria</taxon>
        <taxon>Vibrionales</taxon>
        <taxon>Vibrionaceae</taxon>
        <taxon>Vibrio</taxon>
    </lineage>
</organism>
<dbReference type="InterPro" id="IPR000182">
    <property type="entry name" value="GNAT_dom"/>
</dbReference>
<dbReference type="InterPro" id="IPR016181">
    <property type="entry name" value="Acyl_CoA_acyltransferase"/>
</dbReference>
<evidence type="ECO:0000313" key="4">
    <source>
        <dbReference type="EMBL" id="CAH1603647.1"/>
    </source>
</evidence>